<dbReference type="EMBL" id="BFEA01000073">
    <property type="protein sequence ID" value="GBG66368.1"/>
    <property type="molecule type" value="Genomic_DNA"/>
</dbReference>
<feature type="compositionally biased region" description="Basic residues" evidence="2">
    <location>
        <begin position="251"/>
        <end position="261"/>
    </location>
</feature>
<organism evidence="3 4">
    <name type="scientific">Chara braunii</name>
    <name type="common">Braun's stonewort</name>
    <dbReference type="NCBI Taxonomy" id="69332"/>
    <lineage>
        <taxon>Eukaryota</taxon>
        <taxon>Viridiplantae</taxon>
        <taxon>Streptophyta</taxon>
        <taxon>Charophyceae</taxon>
        <taxon>Charales</taxon>
        <taxon>Characeae</taxon>
        <taxon>Chara</taxon>
    </lineage>
</organism>
<evidence type="ECO:0000256" key="2">
    <source>
        <dbReference type="SAM" id="MobiDB-lite"/>
    </source>
</evidence>
<protein>
    <submittedName>
        <fullName evidence="3">Uncharacterized protein</fullName>
    </submittedName>
</protein>
<feature type="region of interest" description="Disordered" evidence="2">
    <location>
        <begin position="251"/>
        <end position="280"/>
    </location>
</feature>
<evidence type="ECO:0000313" key="3">
    <source>
        <dbReference type="EMBL" id="GBG66368.1"/>
    </source>
</evidence>
<reference evidence="3 4" key="1">
    <citation type="journal article" date="2018" name="Cell">
        <title>The Chara Genome: Secondary Complexity and Implications for Plant Terrestrialization.</title>
        <authorList>
            <person name="Nishiyama T."/>
            <person name="Sakayama H."/>
            <person name="Vries J.D."/>
            <person name="Buschmann H."/>
            <person name="Saint-Marcoux D."/>
            <person name="Ullrich K.K."/>
            <person name="Haas F.B."/>
            <person name="Vanderstraeten L."/>
            <person name="Becker D."/>
            <person name="Lang D."/>
            <person name="Vosolsobe S."/>
            <person name="Rombauts S."/>
            <person name="Wilhelmsson P.K.I."/>
            <person name="Janitza P."/>
            <person name="Kern R."/>
            <person name="Heyl A."/>
            <person name="Rumpler F."/>
            <person name="Villalobos L.I.A.C."/>
            <person name="Clay J.M."/>
            <person name="Skokan R."/>
            <person name="Toyoda A."/>
            <person name="Suzuki Y."/>
            <person name="Kagoshima H."/>
            <person name="Schijlen E."/>
            <person name="Tajeshwar N."/>
            <person name="Catarino B."/>
            <person name="Hetherington A.J."/>
            <person name="Saltykova A."/>
            <person name="Bonnot C."/>
            <person name="Breuninger H."/>
            <person name="Symeonidi A."/>
            <person name="Radhakrishnan G.V."/>
            <person name="Van Nieuwerburgh F."/>
            <person name="Deforce D."/>
            <person name="Chang C."/>
            <person name="Karol K.G."/>
            <person name="Hedrich R."/>
            <person name="Ulvskov P."/>
            <person name="Glockner G."/>
            <person name="Delwiche C.F."/>
            <person name="Petrasek J."/>
            <person name="Van de Peer Y."/>
            <person name="Friml J."/>
            <person name="Beilby M."/>
            <person name="Dolan L."/>
            <person name="Kohara Y."/>
            <person name="Sugano S."/>
            <person name="Fujiyama A."/>
            <person name="Delaux P.-M."/>
            <person name="Quint M."/>
            <person name="TheiBen G."/>
            <person name="Hagemann M."/>
            <person name="Harholt J."/>
            <person name="Dunand C."/>
            <person name="Zachgo S."/>
            <person name="Langdale J."/>
            <person name="Maumus F."/>
            <person name="Straeten D.V.D."/>
            <person name="Gould S.B."/>
            <person name="Rensing S.A."/>
        </authorList>
    </citation>
    <scope>NUCLEOTIDE SEQUENCE [LARGE SCALE GENOMIC DNA]</scope>
    <source>
        <strain evidence="3 4">S276</strain>
    </source>
</reference>
<dbReference type="Proteomes" id="UP000265515">
    <property type="component" value="Unassembled WGS sequence"/>
</dbReference>
<dbReference type="AlphaFoldDB" id="A0A388K8J3"/>
<feature type="coiled-coil region" evidence="1">
    <location>
        <begin position="99"/>
        <end position="126"/>
    </location>
</feature>
<dbReference type="Gene3D" id="3.10.540.20">
    <property type="match status" value="1"/>
</dbReference>
<feature type="coiled-coil region" evidence="1">
    <location>
        <begin position="175"/>
        <end position="223"/>
    </location>
</feature>
<keyword evidence="4" id="KW-1185">Reference proteome</keyword>
<evidence type="ECO:0000313" key="4">
    <source>
        <dbReference type="Proteomes" id="UP000265515"/>
    </source>
</evidence>
<feature type="region of interest" description="Disordered" evidence="2">
    <location>
        <begin position="333"/>
        <end position="384"/>
    </location>
</feature>
<comment type="caution">
    <text evidence="3">The sequence shown here is derived from an EMBL/GenBank/DDBJ whole genome shotgun (WGS) entry which is preliminary data.</text>
</comment>
<keyword evidence="1" id="KW-0175">Coiled coil</keyword>
<gene>
    <name evidence="3" type="ORF">CBR_g60019</name>
</gene>
<proteinExistence type="predicted"/>
<accession>A0A388K8J3</accession>
<name>A0A388K8J3_CHABU</name>
<sequence>MGERLEKRLDELGIDKGKMVDTGGGQTSTDEALRLRMENEDLKRKLSEALGPSGEDRVHYLQNEVMLLRKQVGERHVNEDVIVALKAEICELKQTALVKTNFEQEIAGLRKEVNLLRDQNERVTVEAGLWKDQALLPGNKRGSVVLQTPKCSNRGSPKPRWTDNVRDDDKWKADYKKLQSLHRLANIEADALKEKRAEEEARRAEAKKQVKALEEKMERLMTSGGLGNDKQVGETNLKERLEKVALRCTRKGVKGSPRRTGGKSVPKTAQKEKEPTPRPMAANINDRAKFVEEQKHQLRMLRKIGLEPLCKEEGVKMGKFEDTVCDLAEARAKKTFGEGSGTMSKSDRKAVEVSDNTSNNVGDSEDESGKSVELSDPFLSASLL</sequence>
<dbReference type="Gramene" id="GBG66368">
    <property type="protein sequence ID" value="GBG66368"/>
    <property type="gene ID" value="CBR_g60019"/>
</dbReference>
<evidence type="ECO:0000256" key="1">
    <source>
        <dbReference type="SAM" id="Coils"/>
    </source>
</evidence>